<dbReference type="Proteomes" id="UP000297225">
    <property type="component" value="Unassembled WGS sequence"/>
</dbReference>
<evidence type="ECO:0000256" key="4">
    <source>
        <dbReference type="ARBA" id="ARBA00022452"/>
    </source>
</evidence>
<proteinExistence type="inferred from homology"/>
<evidence type="ECO:0000256" key="1">
    <source>
        <dbReference type="ARBA" id="ARBA00004442"/>
    </source>
</evidence>
<keyword evidence="4" id="KW-1134">Transmembrane beta strand</keyword>
<dbReference type="Pfam" id="PF02321">
    <property type="entry name" value="OEP"/>
    <property type="match status" value="1"/>
</dbReference>
<dbReference type="InterPro" id="IPR003423">
    <property type="entry name" value="OMP_efflux"/>
</dbReference>
<evidence type="ECO:0000256" key="2">
    <source>
        <dbReference type="ARBA" id="ARBA00007613"/>
    </source>
</evidence>
<keyword evidence="5" id="KW-0812">Transmembrane</keyword>
<evidence type="ECO:0000256" key="3">
    <source>
        <dbReference type="ARBA" id="ARBA00022448"/>
    </source>
</evidence>
<dbReference type="EMBL" id="SPNC01000021">
    <property type="protein sequence ID" value="TFH96418.1"/>
    <property type="molecule type" value="Genomic_DNA"/>
</dbReference>
<sequence>MEGLRSKSSVWCVAIAFVASFGLSFLGTDAHAQEVYSLQSCLEYALQHNLNIKKSGYDKEKANYARKEVLGALMPQINGSANLNDNIKKAKFVMPNFMNSMLPPNMQNPNAPKYMTVEMGTQYTANVGIQAFQQILNLSLFNAVKISKVAERMAALGAESTEEDVITQTATLYYGIQSTEYAMGGMSKSVELVEKMLKMMEVNHANGLVKKVDVDRLKVNLTNLLTQRSAIQNVVEVQKNLLKLQMGLDIESPLSIAPMDLSLVEDKAKEVSLEPFALTQHTAYKLLLEKKEMAKLQKKAAIYEYMPTISLMFNAQYNGVCDEFFRGETNYWYPTAMIGLSLKIPIFSGFSRRSKVKESNLELMKAQEDIKILEQSLSMAHKNAELKLSDTRRTIALQKDNQQLAEQVFDIAQNNYVLGVASLSDVLNASQSLIQAQMSYANALNEYMKAYIDLKKANGEIRELMTINK</sequence>
<accession>A0A4Y8WRB7</accession>
<comment type="similarity">
    <text evidence="2">Belongs to the outer membrane factor (OMF) (TC 1.B.17) family.</text>
</comment>
<dbReference type="Gene3D" id="1.20.1600.10">
    <property type="entry name" value="Outer membrane efflux proteins (OEP)"/>
    <property type="match status" value="1"/>
</dbReference>
<evidence type="ECO:0000256" key="7">
    <source>
        <dbReference type="ARBA" id="ARBA00023237"/>
    </source>
</evidence>
<gene>
    <name evidence="8" type="ORF">E4P47_02415</name>
</gene>
<dbReference type="PANTHER" id="PTHR30026:SF20">
    <property type="entry name" value="OUTER MEMBRANE PROTEIN TOLC"/>
    <property type="match status" value="1"/>
</dbReference>
<comment type="subcellular location">
    <subcellularLocation>
        <location evidence="1">Cell outer membrane</location>
    </subcellularLocation>
</comment>
<dbReference type="GO" id="GO:0015562">
    <property type="term" value="F:efflux transmembrane transporter activity"/>
    <property type="evidence" value="ECO:0007669"/>
    <property type="project" value="InterPro"/>
</dbReference>
<dbReference type="InterPro" id="IPR051906">
    <property type="entry name" value="TolC-like"/>
</dbReference>
<keyword evidence="9" id="KW-1185">Reference proteome</keyword>
<keyword evidence="3" id="KW-0813">Transport</keyword>
<keyword evidence="6" id="KW-0472">Membrane</keyword>
<dbReference type="STRING" id="1122973.GCA_000379925_01156"/>
<evidence type="ECO:0000256" key="5">
    <source>
        <dbReference type="ARBA" id="ARBA00022692"/>
    </source>
</evidence>
<dbReference type="AlphaFoldDB" id="A0A4Y8WRB7"/>
<protein>
    <submittedName>
        <fullName evidence="8">TolC family protein</fullName>
    </submittedName>
</protein>
<name>A0A4Y8WRB7_9PORP</name>
<organism evidence="8 9">
    <name type="scientific">Porphyromonas levii</name>
    <dbReference type="NCBI Taxonomy" id="28114"/>
    <lineage>
        <taxon>Bacteria</taxon>
        <taxon>Pseudomonadati</taxon>
        <taxon>Bacteroidota</taxon>
        <taxon>Bacteroidia</taxon>
        <taxon>Bacteroidales</taxon>
        <taxon>Porphyromonadaceae</taxon>
        <taxon>Porphyromonas</taxon>
    </lineage>
</organism>
<dbReference type="OrthoDB" id="367883at2"/>
<keyword evidence="7" id="KW-0998">Cell outer membrane</keyword>
<evidence type="ECO:0000256" key="6">
    <source>
        <dbReference type="ARBA" id="ARBA00023136"/>
    </source>
</evidence>
<reference evidence="8 9" key="1">
    <citation type="submission" date="2019-03" db="EMBL/GenBank/DDBJ databases">
        <title>Porphyromonas levii Isolated from the Uterus of Dairy Cows.</title>
        <authorList>
            <person name="Francis A.M."/>
        </authorList>
    </citation>
    <scope>NUCLEOTIDE SEQUENCE [LARGE SCALE GENOMIC DNA]</scope>
    <source>
        <strain evidence="8 9">AF5678</strain>
    </source>
</reference>
<dbReference type="GO" id="GO:0009279">
    <property type="term" value="C:cell outer membrane"/>
    <property type="evidence" value="ECO:0007669"/>
    <property type="project" value="UniProtKB-SubCell"/>
</dbReference>
<dbReference type="RefSeq" id="WP_134849705.1">
    <property type="nucleotide sequence ID" value="NZ_CP197400.1"/>
</dbReference>
<dbReference type="SUPFAM" id="SSF56954">
    <property type="entry name" value="Outer membrane efflux proteins (OEP)"/>
    <property type="match status" value="1"/>
</dbReference>
<dbReference type="GO" id="GO:1990281">
    <property type="term" value="C:efflux pump complex"/>
    <property type="evidence" value="ECO:0007669"/>
    <property type="project" value="TreeGrafter"/>
</dbReference>
<dbReference type="GO" id="GO:0015288">
    <property type="term" value="F:porin activity"/>
    <property type="evidence" value="ECO:0007669"/>
    <property type="project" value="TreeGrafter"/>
</dbReference>
<dbReference type="PANTHER" id="PTHR30026">
    <property type="entry name" value="OUTER MEMBRANE PROTEIN TOLC"/>
    <property type="match status" value="1"/>
</dbReference>
<comment type="caution">
    <text evidence="8">The sequence shown here is derived from an EMBL/GenBank/DDBJ whole genome shotgun (WGS) entry which is preliminary data.</text>
</comment>
<evidence type="ECO:0000313" key="9">
    <source>
        <dbReference type="Proteomes" id="UP000297225"/>
    </source>
</evidence>
<evidence type="ECO:0000313" key="8">
    <source>
        <dbReference type="EMBL" id="TFH96418.1"/>
    </source>
</evidence>